<dbReference type="PANTHER" id="PTHR43711:SF1">
    <property type="entry name" value="HISTIDINE KINASE 1"/>
    <property type="match status" value="1"/>
</dbReference>
<keyword evidence="7 15" id="KW-0418">Kinase</keyword>
<evidence type="ECO:0000313" key="17">
    <source>
        <dbReference type="Proteomes" id="UP000282185"/>
    </source>
</evidence>
<dbReference type="EC" id="2.7.13.3" evidence="3"/>
<evidence type="ECO:0000313" key="15">
    <source>
        <dbReference type="EMBL" id="RRR23469.1"/>
    </source>
</evidence>
<sequence>MRGQLLVLGAGGLSIAVLTVLVAPAIFHRHLLETDLPLDGPDLVHIEWAHRDALLIALGVGLVVSLLAAAAVSWSLSRRLRRTLAALSGGIEALSRGRYTARVPVLGAGAELDALSHTLNEMAARLDAVEETRQRLLADLAHELRTPIATLAAHHEAMADGVLSPEEAADVLAAQTGRLSRLAEDLGEVSRAEEGRVRLAPREVDVHALLAGVEEKWRERCTASDIALRVEGPAAGRWEVTADLDRLAQILDNLLGNALRHTPRGGTVQLTATDAGDRLLLAVADDGEGFSAQEGAHLFERFYRADAARSREGSGSGIGLTISRALAEAHGGELDAASDGPGRGATFTLCLPRGAASR</sequence>
<dbReference type="InterPro" id="IPR036890">
    <property type="entry name" value="HATPase_C_sf"/>
</dbReference>
<evidence type="ECO:0000259" key="13">
    <source>
        <dbReference type="PROSITE" id="PS50885"/>
    </source>
</evidence>
<evidence type="ECO:0000256" key="6">
    <source>
        <dbReference type="ARBA" id="ARBA00022692"/>
    </source>
</evidence>
<dbReference type="SMART" id="SM00304">
    <property type="entry name" value="HAMP"/>
    <property type="match status" value="1"/>
</dbReference>
<proteinExistence type="predicted"/>
<keyword evidence="11" id="KW-0472">Membrane</keyword>
<accession>A0A345YT95</accession>
<dbReference type="InterPro" id="IPR003661">
    <property type="entry name" value="HisK_dim/P_dom"/>
</dbReference>
<reference evidence="15 17" key="2">
    <citation type="submission" date="2018-08" db="EMBL/GenBank/DDBJ databases">
        <title>Brachybacterium saurashtrense DSM 23186.</title>
        <authorList>
            <person name="Li Y."/>
        </authorList>
    </citation>
    <scope>NUCLEOTIDE SEQUENCE [LARGE SCALE GENOMIC DNA]</scope>
    <source>
        <strain evidence="15 17">DSM 23186</strain>
    </source>
</reference>
<keyword evidence="8 11" id="KW-1133">Transmembrane helix</keyword>
<dbReference type="FunFam" id="3.30.565.10:FF:000006">
    <property type="entry name" value="Sensor histidine kinase WalK"/>
    <property type="match status" value="1"/>
</dbReference>
<evidence type="ECO:0000256" key="5">
    <source>
        <dbReference type="ARBA" id="ARBA00022679"/>
    </source>
</evidence>
<dbReference type="Pfam" id="PF00512">
    <property type="entry name" value="HisKA"/>
    <property type="match status" value="1"/>
</dbReference>
<dbReference type="PRINTS" id="PR00344">
    <property type="entry name" value="BCTRLSENSOR"/>
</dbReference>
<feature type="domain" description="HAMP" evidence="13">
    <location>
        <begin position="78"/>
        <end position="131"/>
    </location>
</feature>
<feature type="coiled-coil region" evidence="10">
    <location>
        <begin position="112"/>
        <end position="139"/>
    </location>
</feature>
<name>A0A345YT95_9MICO</name>
<dbReference type="InterPro" id="IPR003594">
    <property type="entry name" value="HATPase_dom"/>
</dbReference>
<keyword evidence="5" id="KW-0808">Transferase</keyword>
<evidence type="ECO:0000256" key="8">
    <source>
        <dbReference type="ARBA" id="ARBA00022989"/>
    </source>
</evidence>
<dbReference type="OrthoDB" id="9757990at2"/>
<dbReference type="InterPro" id="IPR004358">
    <property type="entry name" value="Sig_transdc_His_kin-like_C"/>
</dbReference>
<evidence type="ECO:0000313" key="16">
    <source>
        <dbReference type="Proteomes" id="UP000254236"/>
    </source>
</evidence>
<dbReference type="Proteomes" id="UP000282185">
    <property type="component" value="Unassembled WGS sequence"/>
</dbReference>
<dbReference type="KEGG" id="bsau:DWV08_03340"/>
<keyword evidence="4" id="KW-0597">Phosphoprotein</keyword>
<dbReference type="Gene3D" id="1.10.287.130">
    <property type="match status" value="1"/>
</dbReference>
<dbReference type="EMBL" id="QSWH01000003">
    <property type="protein sequence ID" value="RRR23469.1"/>
    <property type="molecule type" value="Genomic_DNA"/>
</dbReference>
<dbReference type="EMBL" id="CP031356">
    <property type="protein sequence ID" value="AXK47147.1"/>
    <property type="molecule type" value="Genomic_DNA"/>
</dbReference>
<feature type="domain" description="Histidine kinase" evidence="12">
    <location>
        <begin position="139"/>
        <end position="355"/>
    </location>
</feature>
<dbReference type="CDD" id="cd00082">
    <property type="entry name" value="HisKA"/>
    <property type="match status" value="1"/>
</dbReference>
<dbReference type="CDD" id="cd00075">
    <property type="entry name" value="HATPase"/>
    <property type="match status" value="1"/>
</dbReference>
<dbReference type="InterPro" id="IPR050736">
    <property type="entry name" value="Sensor_HK_Regulatory"/>
</dbReference>
<dbReference type="SMART" id="SM00387">
    <property type="entry name" value="HATPase_c"/>
    <property type="match status" value="1"/>
</dbReference>
<dbReference type="SUPFAM" id="SSF47384">
    <property type="entry name" value="Homodimeric domain of signal transducing histidine kinase"/>
    <property type="match status" value="1"/>
</dbReference>
<dbReference type="Pfam" id="PF02518">
    <property type="entry name" value="HATPase_c"/>
    <property type="match status" value="1"/>
</dbReference>
<keyword evidence="10" id="KW-0175">Coiled coil</keyword>
<keyword evidence="9" id="KW-0902">Two-component regulatory system</keyword>
<evidence type="ECO:0000256" key="11">
    <source>
        <dbReference type="SAM" id="Phobius"/>
    </source>
</evidence>
<organism evidence="15 17">
    <name type="scientific">Brachybacterium saurashtrense</name>
    <dbReference type="NCBI Taxonomy" id="556288"/>
    <lineage>
        <taxon>Bacteria</taxon>
        <taxon>Bacillati</taxon>
        <taxon>Actinomycetota</taxon>
        <taxon>Actinomycetes</taxon>
        <taxon>Micrococcales</taxon>
        <taxon>Dermabacteraceae</taxon>
        <taxon>Brachybacterium</taxon>
    </lineage>
</organism>
<feature type="transmembrane region" description="Helical" evidence="11">
    <location>
        <begin position="5"/>
        <end position="27"/>
    </location>
</feature>
<dbReference type="GO" id="GO:0005886">
    <property type="term" value="C:plasma membrane"/>
    <property type="evidence" value="ECO:0007669"/>
    <property type="project" value="UniProtKB-SubCell"/>
</dbReference>
<dbReference type="AlphaFoldDB" id="A0A345YT95"/>
<feature type="transmembrane region" description="Helical" evidence="11">
    <location>
        <begin position="53"/>
        <end position="74"/>
    </location>
</feature>
<keyword evidence="6 11" id="KW-0812">Transmembrane</keyword>
<dbReference type="PROSITE" id="PS50109">
    <property type="entry name" value="HIS_KIN"/>
    <property type="match status" value="1"/>
</dbReference>
<dbReference type="InterPro" id="IPR005467">
    <property type="entry name" value="His_kinase_dom"/>
</dbReference>
<dbReference type="Pfam" id="PF00672">
    <property type="entry name" value="HAMP"/>
    <property type="match status" value="1"/>
</dbReference>
<dbReference type="SUPFAM" id="SSF55874">
    <property type="entry name" value="ATPase domain of HSP90 chaperone/DNA topoisomerase II/histidine kinase"/>
    <property type="match status" value="1"/>
</dbReference>
<protein>
    <recommendedName>
        <fullName evidence="3">histidine kinase</fullName>
        <ecNumber evidence="3">2.7.13.3</ecNumber>
    </recommendedName>
</protein>
<comment type="subcellular location">
    <subcellularLocation>
        <location evidence="2">Cell membrane</location>
    </subcellularLocation>
</comment>
<dbReference type="InterPro" id="IPR036097">
    <property type="entry name" value="HisK_dim/P_sf"/>
</dbReference>
<evidence type="ECO:0000256" key="7">
    <source>
        <dbReference type="ARBA" id="ARBA00022777"/>
    </source>
</evidence>
<evidence type="ECO:0000256" key="2">
    <source>
        <dbReference type="ARBA" id="ARBA00004236"/>
    </source>
</evidence>
<evidence type="ECO:0000256" key="10">
    <source>
        <dbReference type="SAM" id="Coils"/>
    </source>
</evidence>
<comment type="catalytic activity">
    <reaction evidence="1">
        <text>ATP + protein L-histidine = ADP + protein N-phospho-L-histidine.</text>
        <dbReference type="EC" id="2.7.13.3"/>
    </reaction>
</comment>
<evidence type="ECO:0000256" key="9">
    <source>
        <dbReference type="ARBA" id="ARBA00023012"/>
    </source>
</evidence>
<dbReference type="GO" id="GO:0000155">
    <property type="term" value="F:phosphorelay sensor kinase activity"/>
    <property type="evidence" value="ECO:0007669"/>
    <property type="project" value="InterPro"/>
</dbReference>
<evidence type="ECO:0000256" key="3">
    <source>
        <dbReference type="ARBA" id="ARBA00012438"/>
    </source>
</evidence>
<evidence type="ECO:0000256" key="1">
    <source>
        <dbReference type="ARBA" id="ARBA00000085"/>
    </source>
</evidence>
<dbReference type="Gene3D" id="3.30.565.10">
    <property type="entry name" value="Histidine kinase-like ATPase, C-terminal domain"/>
    <property type="match status" value="1"/>
</dbReference>
<dbReference type="Gene3D" id="6.10.340.10">
    <property type="match status" value="1"/>
</dbReference>
<dbReference type="SUPFAM" id="SSF158472">
    <property type="entry name" value="HAMP domain-like"/>
    <property type="match status" value="1"/>
</dbReference>
<keyword evidence="16" id="KW-1185">Reference proteome</keyword>
<evidence type="ECO:0000313" key="14">
    <source>
        <dbReference type="EMBL" id="AXK47147.1"/>
    </source>
</evidence>
<reference evidence="14 16" key="1">
    <citation type="submission" date="2018-07" db="EMBL/GenBank/DDBJ databases">
        <title>Brachybacterium saurashtrense DSM 23186 genome sequence.</title>
        <authorList>
            <person name="Guo L."/>
        </authorList>
    </citation>
    <scope>NUCLEOTIDE SEQUENCE [LARGE SCALE GENOMIC DNA]</scope>
    <source>
        <strain evidence="14 16">DSM 23186</strain>
    </source>
</reference>
<dbReference type="SMART" id="SM00388">
    <property type="entry name" value="HisKA"/>
    <property type="match status" value="1"/>
</dbReference>
<evidence type="ECO:0000259" key="12">
    <source>
        <dbReference type="PROSITE" id="PS50109"/>
    </source>
</evidence>
<dbReference type="PANTHER" id="PTHR43711">
    <property type="entry name" value="TWO-COMPONENT HISTIDINE KINASE"/>
    <property type="match status" value="1"/>
</dbReference>
<evidence type="ECO:0000256" key="4">
    <source>
        <dbReference type="ARBA" id="ARBA00022553"/>
    </source>
</evidence>
<dbReference type="Proteomes" id="UP000254236">
    <property type="component" value="Chromosome"/>
</dbReference>
<gene>
    <name evidence="14" type="ORF">DWV08_03340</name>
    <name evidence="15" type="ORF">DXU92_08475</name>
</gene>
<dbReference type="PROSITE" id="PS50885">
    <property type="entry name" value="HAMP"/>
    <property type="match status" value="1"/>
</dbReference>
<dbReference type="InterPro" id="IPR003660">
    <property type="entry name" value="HAMP_dom"/>
</dbReference>